<dbReference type="Proteomes" id="UP000814140">
    <property type="component" value="Unassembled WGS sequence"/>
</dbReference>
<reference evidence="1" key="2">
    <citation type="journal article" date="2022" name="New Phytol.">
        <title>Evolutionary transition to the ectomycorrhizal habit in the genomes of a hyperdiverse lineage of mushroom-forming fungi.</title>
        <authorList>
            <person name="Looney B."/>
            <person name="Miyauchi S."/>
            <person name="Morin E."/>
            <person name="Drula E."/>
            <person name="Courty P.E."/>
            <person name="Kohler A."/>
            <person name="Kuo A."/>
            <person name="LaButti K."/>
            <person name="Pangilinan J."/>
            <person name="Lipzen A."/>
            <person name="Riley R."/>
            <person name="Andreopoulos W."/>
            <person name="He G."/>
            <person name="Johnson J."/>
            <person name="Nolan M."/>
            <person name="Tritt A."/>
            <person name="Barry K.W."/>
            <person name="Grigoriev I.V."/>
            <person name="Nagy L.G."/>
            <person name="Hibbett D."/>
            <person name="Henrissat B."/>
            <person name="Matheny P.B."/>
            <person name="Labbe J."/>
            <person name="Martin F.M."/>
        </authorList>
    </citation>
    <scope>NUCLEOTIDE SEQUENCE</scope>
    <source>
        <strain evidence="1">HHB10654</strain>
    </source>
</reference>
<keyword evidence="2" id="KW-1185">Reference proteome</keyword>
<evidence type="ECO:0000313" key="2">
    <source>
        <dbReference type="Proteomes" id="UP000814140"/>
    </source>
</evidence>
<reference evidence="1" key="1">
    <citation type="submission" date="2021-03" db="EMBL/GenBank/DDBJ databases">
        <authorList>
            <consortium name="DOE Joint Genome Institute"/>
            <person name="Ahrendt S."/>
            <person name="Looney B.P."/>
            <person name="Miyauchi S."/>
            <person name="Morin E."/>
            <person name="Drula E."/>
            <person name="Courty P.E."/>
            <person name="Chicoki N."/>
            <person name="Fauchery L."/>
            <person name="Kohler A."/>
            <person name="Kuo A."/>
            <person name="Labutti K."/>
            <person name="Pangilinan J."/>
            <person name="Lipzen A."/>
            <person name="Riley R."/>
            <person name="Andreopoulos W."/>
            <person name="He G."/>
            <person name="Johnson J."/>
            <person name="Barry K.W."/>
            <person name="Grigoriev I.V."/>
            <person name="Nagy L."/>
            <person name="Hibbett D."/>
            <person name="Henrissat B."/>
            <person name="Matheny P.B."/>
            <person name="Labbe J."/>
            <person name="Martin F."/>
        </authorList>
    </citation>
    <scope>NUCLEOTIDE SEQUENCE</scope>
    <source>
        <strain evidence="1">HHB10654</strain>
    </source>
</reference>
<accession>A0ACB8TL25</accession>
<gene>
    <name evidence="1" type="ORF">BV25DRAFT_1818092</name>
</gene>
<proteinExistence type="predicted"/>
<organism evidence="1 2">
    <name type="scientific">Artomyces pyxidatus</name>
    <dbReference type="NCBI Taxonomy" id="48021"/>
    <lineage>
        <taxon>Eukaryota</taxon>
        <taxon>Fungi</taxon>
        <taxon>Dikarya</taxon>
        <taxon>Basidiomycota</taxon>
        <taxon>Agaricomycotina</taxon>
        <taxon>Agaricomycetes</taxon>
        <taxon>Russulales</taxon>
        <taxon>Auriscalpiaceae</taxon>
        <taxon>Artomyces</taxon>
    </lineage>
</organism>
<protein>
    <submittedName>
        <fullName evidence="1">Uncharacterized protein</fullName>
    </submittedName>
</protein>
<comment type="caution">
    <text evidence="1">The sequence shown here is derived from an EMBL/GenBank/DDBJ whole genome shotgun (WGS) entry which is preliminary data.</text>
</comment>
<evidence type="ECO:0000313" key="1">
    <source>
        <dbReference type="EMBL" id="KAI0069137.1"/>
    </source>
</evidence>
<name>A0ACB8TL25_9AGAM</name>
<sequence>MRGCAVDVTPTSAARSRMMVMQLDSGHCMRVGPRAHAHPSWTPGRHTIRMRVAMRPDAPASGASHWFKHPALKRDSPIPN</sequence>
<dbReference type="EMBL" id="MU277187">
    <property type="protein sequence ID" value="KAI0069137.1"/>
    <property type="molecule type" value="Genomic_DNA"/>
</dbReference>